<dbReference type="Proteomes" id="UP001283361">
    <property type="component" value="Unassembled WGS sequence"/>
</dbReference>
<dbReference type="GO" id="GO:0005829">
    <property type="term" value="C:cytosol"/>
    <property type="evidence" value="ECO:0007669"/>
    <property type="project" value="TreeGrafter"/>
</dbReference>
<feature type="chain" id="PRO_5041973603" evidence="1">
    <location>
        <begin position="23"/>
        <end position="281"/>
    </location>
</feature>
<dbReference type="SUPFAM" id="SSF53335">
    <property type="entry name" value="S-adenosyl-L-methionine-dependent methyltransferases"/>
    <property type="match status" value="1"/>
</dbReference>
<organism evidence="2 3">
    <name type="scientific">Elysia crispata</name>
    <name type="common">lettuce slug</name>
    <dbReference type="NCBI Taxonomy" id="231223"/>
    <lineage>
        <taxon>Eukaryota</taxon>
        <taxon>Metazoa</taxon>
        <taxon>Spiralia</taxon>
        <taxon>Lophotrochozoa</taxon>
        <taxon>Mollusca</taxon>
        <taxon>Gastropoda</taxon>
        <taxon>Heterobranchia</taxon>
        <taxon>Euthyneura</taxon>
        <taxon>Panpulmonata</taxon>
        <taxon>Sacoglossa</taxon>
        <taxon>Placobranchoidea</taxon>
        <taxon>Plakobranchidae</taxon>
        <taxon>Elysia</taxon>
    </lineage>
</organism>
<dbReference type="GO" id="GO:0032991">
    <property type="term" value="C:protein-containing complex"/>
    <property type="evidence" value="ECO:0007669"/>
    <property type="project" value="TreeGrafter"/>
</dbReference>
<evidence type="ECO:0000256" key="1">
    <source>
        <dbReference type="SAM" id="SignalP"/>
    </source>
</evidence>
<dbReference type="PANTHER" id="PTHR14614">
    <property type="entry name" value="HEPATOCELLULAR CARCINOMA-ASSOCIATED ANTIGEN"/>
    <property type="match status" value="1"/>
</dbReference>
<feature type="signal peptide" evidence="1">
    <location>
        <begin position="1"/>
        <end position="22"/>
    </location>
</feature>
<evidence type="ECO:0000313" key="3">
    <source>
        <dbReference type="Proteomes" id="UP001283361"/>
    </source>
</evidence>
<gene>
    <name evidence="2" type="ORF">RRG08_018285</name>
</gene>
<dbReference type="InterPro" id="IPR029063">
    <property type="entry name" value="SAM-dependent_MTases_sf"/>
</dbReference>
<dbReference type="AlphaFoldDB" id="A0AAE0Y451"/>
<name>A0AAE0Y451_9GAST</name>
<dbReference type="InterPro" id="IPR019410">
    <property type="entry name" value="Methyltransf_16"/>
</dbReference>
<dbReference type="PANTHER" id="PTHR14614:SF109">
    <property type="entry name" value="RIBOSOMAL LYSINE N-METHYLTRANSFERASE 5"/>
    <property type="match status" value="1"/>
</dbReference>
<evidence type="ECO:0000313" key="2">
    <source>
        <dbReference type="EMBL" id="KAK3730954.1"/>
    </source>
</evidence>
<dbReference type="EMBL" id="JAWDGP010007042">
    <property type="protein sequence ID" value="KAK3730954.1"/>
    <property type="molecule type" value="Genomic_DNA"/>
</dbReference>
<dbReference type="Pfam" id="PF10294">
    <property type="entry name" value="Methyltransf_16"/>
    <property type="match status" value="1"/>
</dbReference>
<keyword evidence="3" id="KW-1185">Reference proteome</keyword>
<protein>
    <submittedName>
        <fullName evidence="2">Uncharacterized protein</fullName>
    </submittedName>
</protein>
<comment type="caution">
    <text evidence="2">The sequence shown here is derived from an EMBL/GenBank/DDBJ whole genome shotgun (WGS) entry which is preliminary data.</text>
</comment>
<proteinExistence type="predicted"/>
<reference evidence="2" key="1">
    <citation type="journal article" date="2023" name="G3 (Bethesda)">
        <title>A reference genome for the long-term kleptoplast-retaining sea slug Elysia crispata morphotype clarki.</title>
        <authorList>
            <person name="Eastman K.E."/>
            <person name="Pendleton A.L."/>
            <person name="Shaikh M.A."/>
            <person name="Suttiyut T."/>
            <person name="Ogas R."/>
            <person name="Tomko P."/>
            <person name="Gavelis G."/>
            <person name="Widhalm J.R."/>
            <person name="Wisecaver J.H."/>
        </authorList>
    </citation>
    <scope>NUCLEOTIDE SEQUENCE</scope>
    <source>
        <strain evidence="2">ECLA1</strain>
    </source>
</reference>
<keyword evidence="1" id="KW-0732">Signal</keyword>
<sequence>MPVLYDFLIAIVAFLAFELVSSNCGVSTTWESKTIFESNQDILVCSHIKNKYSHSSCEKELQPPAVSMTTSLALVPFDESRVLPHEKTVREFKLAGHLFTIKQDWNTLGVAAVVWDSAVVLAEFLVKNEALVKGKNVLELGAGTGLTGMVAATLGANVTVTEREEAISHLRATIDLNSADKSWEISAAKLDWTHPEDHSNFPTPDVIIGADVIYIEETFQDLLRTILSLAKSNRTQILLSCKIRYDRDLHFLSLLQNHFQINEVFYDTHRDIKIFSVVRSS</sequence>
<dbReference type="Gene3D" id="3.40.50.150">
    <property type="entry name" value="Vaccinia Virus protein VP39"/>
    <property type="match status" value="1"/>
</dbReference>
<accession>A0AAE0Y451</accession>